<dbReference type="EMBL" id="JBAMMX010000010">
    <property type="protein sequence ID" value="KAK6932284.1"/>
    <property type="molecule type" value="Genomic_DNA"/>
</dbReference>
<dbReference type="PANTHER" id="PTHR33083:SF49">
    <property type="entry name" value="SENESCENCE REGULATOR"/>
    <property type="match status" value="1"/>
</dbReference>
<feature type="region of interest" description="Disordered" evidence="2">
    <location>
        <begin position="85"/>
        <end position="118"/>
    </location>
</feature>
<proteinExistence type="inferred from homology"/>
<gene>
    <name evidence="3" type="ORF">RJ641_001908</name>
</gene>
<accession>A0AAN8VIG7</accession>
<dbReference type="PANTHER" id="PTHR33083">
    <property type="entry name" value="EXPRESSED PROTEIN"/>
    <property type="match status" value="1"/>
</dbReference>
<evidence type="ECO:0000313" key="3">
    <source>
        <dbReference type="EMBL" id="KAK6932284.1"/>
    </source>
</evidence>
<protein>
    <submittedName>
        <fullName evidence="3">Senescence regulator S40</fullName>
    </submittedName>
</protein>
<dbReference type="InterPro" id="IPR007608">
    <property type="entry name" value="Senescence_reg_S40"/>
</dbReference>
<evidence type="ECO:0000313" key="4">
    <source>
        <dbReference type="Proteomes" id="UP001370490"/>
    </source>
</evidence>
<reference evidence="3 4" key="1">
    <citation type="submission" date="2023-12" db="EMBL/GenBank/DDBJ databases">
        <title>A high-quality genome assembly for Dillenia turbinata (Dilleniales).</title>
        <authorList>
            <person name="Chanderbali A."/>
        </authorList>
    </citation>
    <scope>NUCLEOTIDE SEQUENCE [LARGE SCALE GENOMIC DNA]</scope>
    <source>
        <strain evidence="3">LSX21</strain>
        <tissue evidence="3">Leaf</tissue>
    </source>
</reference>
<sequence>MRFVLQRPTKSKRKGKFRGKGMEKKAQITVCGNINEAILATLVSTNVQSNAYHPEHHNYYTNENIENYNSRELDSKISKNFLKTTNKKKKNKKMSSQSLPVNIPEPNFNSGDSDENEDDLYEEGELIPPHIIIGRRVAGKMAFSVCTGNGRTLKGRDLSQVRNSILRLTGFLES</sequence>
<evidence type="ECO:0000256" key="1">
    <source>
        <dbReference type="ARBA" id="ARBA00034773"/>
    </source>
</evidence>
<dbReference type="Proteomes" id="UP001370490">
    <property type="component" value="Unassembled WGS sequence"/>
</dbReference>
<comment type="similarity">
    <text evidence="1">Belongs to the senescence regulator S40 family.</text>
</comment>
<dbReference type="Pfam" id="PF04520">
    <property type="entry name" value="Senescence_reg"/>
    <property type="match status" value="1"/>
</dbReference>
<feature type="compositionally biased region" description="Basic residues" evidence="2">
    <location>
        <begin position="9"/>
        <end position="19"/>
    </location>
</feature>
<keyword evidence="4" id="KW-1185">Reference proteome</keyword>
<name>A0AAN8VIG7_9MAGN</name>
<feature type="region of interest" description="Disordered" evidence="2">
    <location>
        <begin position="1"/>
        <end position="21"/>
    </location>
</feature>
<comment type="caution">
    <text evidence="3">The sequence shown here is derived from an EMBL/GenBank/DDBJ whole genome shotgun (WGS) entry which is preliminary data.</text>
</comment>
<dbReference type="AlphaFoldDB" id="A0AAN8VIG7"/>
<dbReference type="GO" id="GO:0010150">
    <property type="term" value="P:leaf senescence"/>
    <property type="evidence" value="ECO:0007669"/>
    <property type="project" value="UniProtKB-ARBA"/>
</dbReference>
<organism evidence="3 4">
    <name type="scientific">Dillenia turbinata</name>
    <dbReference type="NCBI Taxonomy" id="194707"/>
    <lineage>
        <taxon>Eukaryota</taxon>
        <taxon>Viridiplantae</taxon>
        <taxon>Streptophyta</taxon>
        <taxon>Embryophyta</taxon>
        <taxon>Tracheophyta</taxon>
        <taxon>Spermatophyta</taxon>
        <taxon>Magnoliopsida</taxon>
        <taxon>eudicotyledons</taxon>
        <taxon>Gunneridae</taxon>
        <taxon>Pentapetalae</taxon>
        <taxon>Dilleniales</taxon>
        <taxon>Dilleniaceae</taxon>
        <taxon>Dillenia</taxon>
    </lineage>
</organism>
<evidence type="ECO:0000256" key="2">
    <source>
        <dbReference type="SAM" id="MobiDB-lite"/>
    </source>
</evidence>